<evidence type="ECO:0000256" key="1">
    <source>
        <dbReference type="SAM" id="MobiDB-lite"/>
    </source>
</evidence>
<feature type="region of interest" description="Disordered" evidence="1">
    <location>
        <begin position="100"/>
        <end position="123"/>
    </location>
</feature>
<evidence type="ECO:0000313" key="4">
    <source>
        <dbReference type="EMBL" id="PSN75168.1"/>
    </source>
</evidence>
<evidence type="ECO:0000256" key="3">
    <source>
        <dbReference type="SAM" id="SignalP"/>
    </source>
</evidence>
<feature type="signal peptide" evidence="3">
    <location>
        <begin position="1"/>
        <end position="16"/>
    </location>
</feature>
<keyword evidence="2" id="KW-0472">Membrane</keyword>
<sequence length="155" mass="17499">MVLNSLLLLLWSVAFALLSWWSAGTLRHVCNKDNWDTTTGITVCREYKALFSFSLFGFVSTLLALVLDVHTMRGATRRGKFTQLRMEMKRGLEDEHMPELARGGEEFNPNPKAGRKQRPRGGDGYGVLEAEYVYDDTVYHGAGGQVGRRSLEERV</sequence>
<proteinExistence type="predicted"/>
<dbReference type="AlphaFoldDB" id="A0A2T2PCS1"/>
<name>A0A2T2PCS1_CORCC</name>
<feature type="transmembrane region" description="Helical" evidence="2">
    <location>
        <begin position="51"/>
        <end position="70"/>
    </location>
</feature>
<keyword evidence="3" id="KW-0732">Signal</keyword>
<keyword evidence="2" id="KW-1133">Transmembrane helix</keyword>
<keyword evidence="2" id="KW-0812">Transmembrane</keyword>
<evidence type="ECO:0000313" key="5">
    <source>
        <dbReference type="Proteomes" id="UP000240883"/>
    </source>
</evidence>
<evidence type="ECO:0008006" key="6">
    <source>
        <dbReference type="Google" id="ProtNLM"/>
    </source>
</evidence>
<accession>A0A2T2PCS1</accession>
<feature type="chain" id="PRO_5015747900" description="MARVEL domain-containing protein" evidence="3">
    <location>
        <begin position="17"/>
        <end position="155"/>
    </location>
</feature>
<reference evidence="4 5" key="1">
    <citation type="journal article" date="2018" name="Front. Microbiol.">
        <title>Genome-Wide Analysis of Corynespora cassiicola Leaf Fall Disease Putative Effectors.</title>
        <authorList>
            <person name="Lopez D."/>
            <person name="Ribeiro S."/>
            <person name="Label P."/>
            <person name="Fumanal B."/>
            <person name="Venisse J.S."/>
            <person name="Kohler A."/>
            <person name="de Oliveira R.R."/>
            <person name="Labutti K."/>
            <person name="Lipzen A."/>
            <person name="Lail K."/>
            <person name="Bauer D."/>
            <person name="Ohm R.A."/>
            <person name="Barry K.W."/>
            <person name="Spatafora J."/>
            <person name="Grigoriev I.V."/>
            <person name="Martin F.M."/>
            <person name="Pujade-Renaud V."/>
        </authorList>
    </citation>
    <scope>NUCLEOTIDE SEQUENCE [LARGE SCALE GENOMIC DNA]</scope>
    <source>
        <strain evidence="4 5">Philippines</strain>
    </source>
</reference>
<dbReference type="Proteomes" id="UP000240883">
    <property type="component" value="Unassembled WGS sequence"/>
</dbReference>
<dbReference type="OrthoDB" id="5344006at2759"/>
<organism evidence="4 5">
    <name type="scientific">Corynespora cassiicola Philippines</name>
    <dbReference type="NCBI Taxonomy" id="1448308"/>
    <lineage>
        <taxon>Eukaryota</taxon>
        <taxon>Fungi</taxon>
        <taxon>Dikarya</taxon>
        <taxon>Ascomycota</taxon>
        <taxon>Pezizomycotina</taxon>
        <taxon>Dothideomycetes</taxon>
        <taxon>Pleosporomycetidae</taxon>
        <taxon>Pleosporales</taxon>
        <taxon>Corynesporascaceae</taxon>
        <taxon>Corynespora</taxon>
    </lineage>
</organism>
<gene>
    <name evidence="4" type="ORF">BS50DRAFT_567884</name>
</gene>
<dbReference type="EMBL" id="KZ678128">
    <property type="protein sequence ID" value="PSN75168.1"/>
    <property type="molecule type" value="Genomic_DNA"/>
</dbReference>
<protein>
    <recommendedName>
        <fullName evidence="6">MARVEL domain-containing protein</fullName>
    </recommendedName>
</protein>
<evidence type="ECO:0000256" key="2">
    <source>
        <dbReference type="SAM" id="Phobius"/>
    </source>
</evidence>
<keyword evidence="5" id="KW-1185">Reference proteome</keyword>